<feature type="transmembrane region" description="Helical" evidence="1">
    <location>
        <begin position="77"/>
        <end position="108"/>
    </location>
</feature>
<keyword evidence="1" id="KW-0472">Membrane</keyword>
<dbReference type="RefSeq" id="WP_048861177.1">
    <property type="nucleotide sequence ID" value="NZ_BANB01000251.1"/>
</dbReference>
<feature type="transmembrane region" description="Helical" evidence="1">
    <location>
        <begin position="120"/>
        <end position="148"/>
    </location>
</feature>
<reference evidence="2 3" key="1">
    <citation type="submission" date="2012-11" db="EMBL/GenBank/DDBJ databases">
        <title>Whole genome sequence of Acidisphaera rubrifaciens HS-AP3.</title>
        <authorList>
            <person name="Azuma Y."/>
            <person name="Higashiura N."/>
            <person name="Hirakawa H."/>
            <person name="Matsushita K."/>
        </authorList>
    </citation>
    <scope>NUCLEOTIDE SEQUENCE [LARGE SCALE GENOMIC DNA]</scope>
    <source>
        <strain evidence="2 3">HS-AP3</strain>
    </source>
</reference>
<feature type="transmembrane region" description="Helical" evidence="1">
    <location>
        <begin position="27"/>
        <end position="47"/>
    </location>
</feature>
<comment type="caution">
    <text evidence="2">The sequence shown here is derived from an EMBL/GenBank/DDBJ whole genome shotgun (WGS) entry which is preliminary data.</text>
</comment>
<protein>
    <submittedName>
        <fullName evidence="2">Rod shape-determining protein MreD</fullName>
    </submittedName>
</protein>
<dbReference type="OrthoDB" id="7161178at2"/>
<gene>
    <name evidence="2" type="ORF">Asru_0251_03</name>
</gene>
<keyword evidence="1" id="KW-0812">Transmembrane</keyword>
<accession>A0A0D6P699</accession>
<keyword evidence="1" id="KW-1133">Transmembrane helix</keyword>
<dbReference type="AlphaFoldDB" id="A0A0D6P699"/>
<evidence type="ECO:0000313" key="3">
    <source>
        <dbReference type="Proteomes" id="UP000032680"/>
    </source>
</evidence>
<organism evidence="2 3">
    <name type="scientific">Acidisphaera rubrifaciens HS-AP3</name>
    <dbReference type="NCBI Taxonomy" id="1231350"/>
    <lineage>
        <taxon>Bacteria</taxon>
        <taxon>Pseudomonadati</taxon>
        <taxon>Pseudomonadota</taxon>
        <taxon>Alphaproteobacteria</taxon>
        <taxon>Acetobacterales</taxon>
        <taxon>Acetobacteraceae</taxon>
        <taxon>Acidisphaera</taxon>
    </lineage>
</organism>
<dbReference type="EMBL" id="BANB01000251">
    <property type="protein sequence ID" value="GAN77182.1"/>
    <property type="molecule type" value="Genomic_DNA"/>
</dbReference>
<keyword evidence="3" id="KW-1185">Reference proteome</keyword>
<sequence length="185" mass="19906">MVDLIDQTPGIRPRPTLMRRLDATARLCFPAACTIVLMLLCLTPFGFADQAQLLPATAYACVWFWSLFRPGSMPPPVVFVIGVLLDLLGYLPLGVGVLGLLITHGIALRARRVLTRQGFVVVWLAFVGVAVGAAALTWALACALFFRLLAPGPAVFQAIITVAIYPAIAIVFIRAHRSVADPLQA</sequence>
<evidence type="ECO:0000256" key="1">
    <source>
        <dbReference type="SAM" id="Phobius"/>
    </source>
</evidence>
<dbReference type="Proteomes" id="UP000032680">
    <property type="component" value="Unassembled WGS sequence"/>
</dbReference>
<name>A0A0D6P699_9PROT</name>
<feature type="transmembrane region" description="Helical" evidence="1">
    <location>
        <begin position="154"/>
        <end position="173"/>
    </location>
</feature>
<proteinExistence type="predicted"/>
<evidence type="ECO:0000313" key="2">
    <source>
        <dbReference type="EMBL" id="GAN77182.1"/>
    </source>
</evidence>